<name>A0A2U3ALC3_9BACL</name>
<protein>
    <recommendedName>
        <fullName evidence="2">Bacterial Ig domain-containing protein</fullName>
    </recommendedName>
</protein>
<dbReference type="AlphaFoldDB" id="A0A2U3ALC3"/>
<feature type="domain" description="Bacterial Ig" evidence="2">
    <location>
        <begin position="1015"/>
        <end position="1091"/>
    </location>
</feature>
<dbReference type="GO" id="GO:0030313">
    <property type="term" value="C:cell envelope"/>
    <property type="evidence" value="ECO:0007669"/>
    <property type="project" value="UniProtKB-SubCell"/>
</dbReference>
<evidence type="ECO:0000256" key="1">
    <source>
        <dbReference type="ARBA" id="ARBA00004196"/>
    </source>
</evidence>
<comment type="subcellular location">
    <subcellularLocation>
        <location evidence="1">Cell envelope</location>
    </subcellularLocation>
</comment>
<dbReference type="NCBIfam" id="NF033510">
    <property type="entry name" value="Ca_tandemer"/>
    <property type="match status" value="1"/>
</dbReference>
<dbReference type="InterPro" id="IPR013783">
    <property type="entry name" value="Ig-like_fold"/>
</dbReference>
<dbReference type="Pfam" id="PF09479">
    <property type="entry name" value="Flg_new"/>
    <property type="match status" value="2"/>
</dbReference>
<accession>A0A2U3ALC3</accession>
<evidence type="ECO:0000313" key="3">
    <source>
        <dbReference type="EMBL" id="PWI25338.1"/>
    </source>
</evidence>
<proteinExistence type="predicted"/>
<comment type="caution">
    <text evidence="3">The sequence shown here is derived from an EMBL/GenBank/DDBJ whole genome shotgun (WGS) entry which is preliminary data.</text>
</comment>
<organism evidence="3 4">
    <name type="scientific">Kurthia sibirica</name>
    <dbReference type="NCBI Taxonomy" id="202750"/>
    <lineage>
        <taxon>Bacteria</taxon>
        <taxon>Bacillati</taxon>
        <taxon>Bacillota</taxon>
        <taxon>Bacilli</taxon>
        <taxon>Bacillales</taxon>
        <taxon>Caryophanaceae</taxon>
        <taxon>Kurthia</taxon>
    </lineage>
</organism>
<sequence length="1091" mass="119133">MKRILSVILTWVLLLSLIVPSVTLKASAKAFDPNEEYKDLNLRFWNDEKPNERFYINAASRYILETVKEPKMGSTFGEWSVMDLLRGMYTGVDYINYIPADYFTKYTEGINTYVESKAGELDRNKSTEWSRLTLAMTALGIPITNVGGYDFVDRLSQSYKFSYRQGINGPIWELIALDTGNYEMVKIPSKYTEGDINTKGRMIDYILGKEIVDKDGIIGGWALAGKVADPDITGMALQALAPYYLNQAKYQRAEATATYEEFKKAVERAVLAMAKMQQPGGGFNAWGNVNAESTSQVIVALTALKIDPKTKSVELPTIGKTATFNREAGINDGVTTDNMIDMLVSFFAEGSGSSPEVSGFKHVTAGYDGGGGSGTGVNAMATDQALYGLIAYDRFKNGEKSLYDMTDQSAGQYKNMKTKRFNITFHTAATKQEKQASPYSTVKIPASSPTTNEKITSWNSKADGSGTVYLANELLVVPEHDIELYAQFKANTYTILFNLNGGQFNKVMMDRYTSTEEVILPQEKELKKEGYIFVGWYENAAYTGSTITKIAKGSSGNKQYYAKWVDQWALANEVNALIMTLPTTITEKNEIQVKNIRAAYDKLTVEDRIHVTNYGKLLDAELQLQQLLQGTDEELTDEEKAMKLVEMINMLPSEENLTLQDQASIQAVRTAYTALTVSQKMNVSNYSILLKLEKVFEKIEGVEIDEQVASEVTNKIKLIPKVSDLTLVDEEVINLARTAYDVIKMSQQKLVKNYNTLLQAELALEVLKNDKLIEVNPVKNKTTVVTGKTTANTEVTVLRSGIEIASSKTTSKGLFSIKIPAQTAGTKLVVKTNGASKTVVVEVSKILATPTVNAIGEKSTEITGKATKGMTIFANVKGTKIGTATVSSSGNYTMKIKAQKKGTKVSIAIKDAMNNKSGIRSMTVQAAKILATPTANAIGEKSTKITGKATKGMTIFANVKGTKIGTATVSSSGNYTMKIKAQKKGTKVSITIKDAMNNKSGIRSMTVQAAKKLATPSANSINSKSTKITGKATKGMTVFATVKGTKIGTATVSSSGNYTMKIKAQKKGAKILIAIKDGMNNKSKIRSITVK</sequence>
<dbReference type="SUPFAM" id="SSF48239">
    <property type="entry name" value="Terpenoid cyclases/Protein prenyltransferases"/>
    <property type="match status" value="1"/>
</dbReference>
<dbReference type="InterPro" id="IPR041498">
    <property type="entry name" value="Big_6"/>
</dbReference>
<dbReference type="NCBIfam" id="TIGR02543">
    <property type="entry name" value="List_Bact_rpt"/>
    <property type="match status" value="1"/>
</dbReference>
<feature type="domain" description="Bacterial Ig" evidence="2">
    <location>
        <begin position="849"/>
        <end position="925"/>
    </location>
</feature>
<dbReference type="InterPro" id="IPR042229">
    <property type="entry name" value="Listeria/Bacterioides_rpt_sf"/>
</dbReference>
<gene>
    <name evidence="3" type="ORF">DEX24_08330</name>
</gene>
<dbReference type="Proteomes" id="UP000245938">
    <property type="component" value="Unassembled WGS sequence"/>
</dbReference>
<feature type="domain" description="Bacterial Ig" evidence="2">
    <location>
        <begin position="932"/>
        <end position="1008"/>
    </location>
</feature>
<dbReference type="Pfam" id="PF17936">
    <property type="entry name" value="Big_6"/>
    <property type="match status" value="4"/>
</dbReference>
<dbReference type="Gene3D" id="2.60.40.4270">
    <property type="entry name" value="Listeria-Bacteroides repeat domain"/>
    <property type="match status" value="1"/>
</dbReference>
<reference evidence="3 4" key="1">
    <citation type="submission" date="2018-05" db="EMBL/GenBank/DDBJ databases">
        <title>Kurthia sibirica genome sequence.</title>
        <authorList>
            <person name="Maclea K.S."/>
            <person name="Goen A.E."/>
        </authorList>
    </citation>
    <scope>NUCLEOTIDE SEQUENCE [LARGE SCALE GENOMIC DNA]</scope>
    <source>
        <strain evidence="3 4">ATCC 49154</strain>
    </source>
</reference>
<evidence type="ECO:0000259" key="2">
    <source>
        <dbReference type="Pfam" id="PF17936"/>
    </source>
</evidence>
<feature type="domain" description="Bacterial Ig" evidence="2">
    <location>
        <begin position="775"/>
        <end position="836"/>
    </location>
</feature>
<dbReference type="RefSeq" id="WP_109305967.1">
    <property type="nucleotide sequence ID" value="NZ_JBHMEQ010000065.1"/>
</dbReference>
<evidence type="ECO:0000313" key="4">
    <source>
        <dbReference type="Proteomes" id="UP000245938"/>
    </source>
</evidence>
<dbReference type="EMBL" id="QFVR01000009">
    <property type="protein sequence ID" value="PWI25338.1"/>
    <property type="molecule type" value="Genomic_DNA"/>
</dbReference>
<dbReference type="Gene3D" id="2.60.40.10">
    <property type="entry name" value="Immunoglobulins"/>
    <property type="match status" value="3"/>
</dbReference>
<keyword evidence="4" id="KW-1185">Reference proteome</keyword>
<dbReference type="OrthoDB" id="411361at2"/>
<dbReference type="Gene3D" id="1.50.10.20">
    <property type="match status" value="1"/>
</dbReference>
<dbReference type="InterPro" id="IPR013378">
    <property type="entry name" value="InlB-like_B-rpt"/>
</dbReference>
<dbReference type="InterPro" id="IPR008930">
    <property type="entry name" value="Terpenoid_cyclase/PrenylTrfase"/>
</dbReference>